<dbReference type="EMBL" id="LT906464">
    <property type="protein sequence ID" value="SNW00659.1"/>
    <property type="molecule type" value="Genomic_DNA"/>
</dbReference>
<dbReference type="KEGG" id="smus:C7J88_09620"/>
<dbReference type="RefSeq" id="WP_095115744.1">
    <property type="nucleotide sequence ID" value="NZ_CP027848.1"/>
</dbReference>
<gene>
    <name evidence="2" type="ORF">SAMEA4412661_00504</name>
</gene>
<feature type="coiled-coil region" evidence="1">
    <location>
        <begin position="4"/>
        <end position="38"/>
    </location>
</feature>
<dbReference type="AlphaFoldDB" id="A0A240BYU2"/>
<name>A0A240BYU2_9STAP</name>
<sequence length="72" mass="8726">MNSLFDYKAERDSLIEDVARLRKEKDELKDNLDKVVDLFNRHLRYKLAVTNNGIWYVHLKHELQNILKEIEK</sequence>
<evidence type="ECO:0000313" key="3">
    <source>
        <dbReference type="Proteomes" id="UP000243706"/>
    </source>
</evidence>
<keyword evidence="1" id="KW-0175">Coiled coil</keyword>
<organism evidence="2 3">
    <name type="scientific">Staphylococcus muscae</name>
    <dbReference type="NCBI Taxonomy" id="1294"/>
    <lineage>
        <taxon>Bacteria</taxon>
        <taxon>Bacillati</taxon>
        <taxon>Bacillota</taxon>
        <taxon>Bacilli</taxon>
        <taxon>Bacillales</taxon>
        <taxon>Staphylococcaceae</taxon>
        <taxon>Staphylococcus</taxon>
    </lineage>
</organism>
<evidence type="ECO:0000313" key="2">
    <source>
        <dbReference type="EMBL" id="SNW00659.1"/>
    </source>
</evidence>
<dbReference type="Proteomes" id="UP000243706">
    <property type="component" value="Chromosome 1"/>
</dbReference>
<evidence type="ECO:0000256" key="1">
    <source>
        <dbReference type="SAM" id="Coils"/>
    </source>
</evidence>
<accession>A0A240BYU2</accession>
<proteinExistence type="predicted"/>
<reference evidence="2 3" key="1">
    <citation type="submission" date="2017-06" db="EMBL/GenBank/DDBJ databases">
        <authorList>
            <consortium name="Pathogen Informatics"/>
        </authorList>
    </citation>
    <scope>NUCLEOTIDE SEQUENCE [LARGE SCALE GENOMIC DNA]</scope>
    <source>
        <strain evidence="2 3">NCTC13833</strain>
    </source>
</reference>
<protein>
    <submittedName>
        <fullName evidence="2">Uncharacterized protein</fullName>
    </submittedName>
</protein>